<dbReference type="PANTHER" id="PTHR43355:SF7">
    <property type="entry name" value="NAD(P)-BINDING DOMAIN-CONTAINING PROTEIN"/>
    <property type="match status" value="1"/>
</dbReference>
<sequence length="250" mass="26718">MKLLIIGATGDTGSRLLRMAIQEGHEVTAFVRSADKLNEQLTAASLTAPAVIIGDVFDQDSISSACHGQDVVINAAGTVRDGEQFVELVRKVSLAVENGLGAGGRYWFFGGIGVLNVPGTNRMSLELPKIPSIYRAHQTNYSTVSSTSLNWSMLCPGPMTAAENGEPHQGLRISTEVWPLARPGLTKLLPPIATSLALKLRMPQLTVSFEDAAKVILDNLAQDSALSRKRVGIALPVGITRHKDPELNPS</sequence>
<evidence type="ECO:0000313" key="2">
    <source>
        <dbReference type="EMBL" id="RZO76053.1"/>
    </source>
</evidence>
<evidence type="ECO:0000259" key="1">
    <source>
        <dbReference type="Pfam" id="PF13460"/>
    </source>
</evidence>
<dbReference type="EMBL" id="SHAH01000039">
    <property type="protein sequence ID" value="RZO76053.1"/>
    <property type="molecule type" value="Genomic_DNA"/>
</dbReference>
<accession>A0A520S0Q8</accession>
<dbReference type="Proteomes" id="UP000320404">
    <property type="component" value="Unassembled WGS sequence"/>
</dbReference>
<dbReference type="PANTHER" id="PTHR43355">
    <property type="entry name" value="FLAVIN REDUCTASE (NADPH)"/>
    <property type="match status" value="1"/>
</dbReference>
<gene>
    <name evidence="2" type="ORF">EVA69_03425</name>
</gene>
<dbReference type="InterPro" id="IPR016040">
    <property type="entry name" value="NAD(P)-bd_dom"/>
</dbReference>
<organism evidence="2 3">
    <name type="scientific">OM182 bacterium</name>
    <dbReference type="NCBI Taxonomy" id="2510334"/>
    <lineage>
        <taxon>Bacteria</taxon>
        <taxon>Pseudomonadati</taxon>
        <taxon>Pseudomonadota</taxon>
        <taxon>Gammaproteobacteria</taxon>
        <taxon>OMG group</taxon>
        <taxon>OM182 clade</taxon>
    </lineage>
</organism>
<dbReference type="InterPro" id="IPR036291">
    <property type="entry name" value="NAD(P)-bd_dom_sf"/>
</dbReference>
<feature type="domain" description="NAD(P)-binding" evidence="1">
    <location>
        <begin position="7"/>
        <end position="166"/>
    </location>
</feature>
<reference evidence="2 3" key="1">
    <citation type="submission" date="2019-02" db="EMBL/GenBank/DDBJ databases">
        <title>Prokaryotic population dynamics and viral predation in marine succession experiment using metagenomics: the confinement effect.</title>
        <authorList>
            <person name="Haro-Moreno J.M."/>
            <person name="Rodriguez-Valera F."/>
            <person name="Lopez-Perez M."/>
        </authorList>
    </citation>
    <scope>NUCLEOTIDE SEQUENCE [LARGE SCALE GENOMIC DNA]</scope>
    <source>
        <strain evidence="2">MED-G158</strain>
    </source>
</reference>
<proteinExistence type="predicted"/>
<dbReference type="InterPro" id="IPR051606">
    <property type="entry name" value="Polyketide_Oxido-like"/>
</dbReference>
<protein>
    <submittedName>
        <fullName evidence="2">NAD-dependent epimerase/dehydratase family protein</fullName>
    </submittedName>
</protein>
<name>A0A520S0Q8_9GAMM</name>
<dbReference type="GO" id="GO:0016646">
    <property type="term" value="F:oxidoreductase activity, acting on the CH-NH group of donors, NAD or NADP as acceptor"/>
    <property type="evidence" value="ECO:0007669"/>
    <property type="project" value="TreeGrafter"/>
</dbReference>
<dbReference type="Pfam" id="PF13460">
    <property type="entry name" value="NAD_binding_10"/>
    <property type="match status" value="1"/>
</dbReference>
<evidence type="ECO:0000313" key="3">
    <source>
        <dbReference type="Proteomes" id="UP000320404"/>
    </source>
</evidence>
<dbReference type="SUPFAM" id="SSF51735">
    <property type="entry name" value="NAD(P)-binding Rossmann-fold domains"/>
    <property type="match status" value="1"/>
</dbReference>
<comment type="caution">
    <text evidence="2">The sequence shown here is derived from an EMBL/GenBank/DDBJ whole genome shotgun (WGS) entry which is preliminary data.</text>
</comment>
<dbReference type="AlphaFoldDB" id="A0A520S0Q8"/>
<dbReference type="Gene3D" id="3.40.50.720">
    <property type="entry name" value="NAD(P)-binding Rossmann-like Domain"/>
    <property type="match status" value="1"/>
</dbReference>